<comment type="caution">
    <text evidence="1">The sequence shown here is derived from an EMBL/GenBank/DDBJ whole genome shotgun (WGS) entry which is preliminary data.</text>
</comment>
<keyword evidence="2" id="KW-1185">Reference proteome</keyword>
<sequence>MDSKPPEGNHVLAVLGCGFMGTALLKGIFVSTSNAESRVKRYIACVRTEKSRERLQTLFGATEAVEVLCDDNIRAAKEADVVILGFQPTDVKAILDDSSMACALHGKLVISMLAGVSSAAIYQVLETASRRQSNSLEEKFRVVRVMPSIGAQINKSVSLIAEHDLDDENATFVEWLFGSIGAIQKIQEALMDAAVAASATTHALVVTSIDALVDGSVSRGIPRAVALRIAIECMLSASSMLSKGTELAELKDSMSVPRGITTEAWIHLDQGHVRPAISQTVRQAVDYAEGMN</sequence>
<accession>A0ACC3A3U8</accession>
<proteinExistence type="predicted"/>
<name>A0ACC3A3U8_9EURO</name>
<dbReference type="Proteomes" id="UP001172386">
    <property type="component" value="Unassembled WGS sequence"/>
</dbReference>
<organism evidence="1 2">
    <name type="scientific">Neophaeococcomyces mojaviensis</name>
    <dbReference type="NCBI Taxonomy" id="3383035"/>
    <lineage>
        <taxon>Eukaryota</taxon>
        <taxon>Fungi</taxon>
        <taxon>Dikarya</taxon>
        <taxon>Ascomycota</taxon>
        <taxon>Pezizomycotina</taxon>
        <taxon>Eurotiomycetes</taxon>
        <taxon>Chaetothyriomycetidae</taxon>
        <taxon>Chaetothyriales</taxon>
        <taxon>Chaetothyriales incertae sedis</taxon>
        <taxon>Neophaeococcomyces</taxon>
    </lineage>
</organism>
<gene>
    <name evidence="1" type="ORF">H2198_006141</name>
</gene>
<evidence type="ECO:0000313" key="2">
    <source>
        <dbReference type="Proteomes" id="UP001172386"/>
    </source>
</evidence>
<dbReference type="EMBL" id="JAPDRQ010000110">
    <property type="protein sequence ID" value="KAJ9654868.1"/>
    <property type="molecule type" value="Genomic_DNA"/>
</dbReference>
<evidence type="ECO:0000313" key="1">
    <source>
        <dbReference type="EMBL" id="KAJ9654868.1"/>
    </source>
</evidence>
<protein>
    <submittedName>
        <fullName evidence="1">Uncharacterized protein</fullName>
    </submittedName>
</protein>
<reference evidence="1" key="1">
    <citation type="submission" date="2022-10" db="EMBL/GenBank/DDBJ databases">
        <title>Culturing micro-colonial fungi from biological soil crusts in the Mojave desert and describing Neophaeococcomyces mojavensis, and introducing the new genera and species Taxawa tesnikishii.</title>
        <authorList>
            <person name="Kurbessoian T."/>
            <person name="Stajich J.E."/>
        </authorList>
    </citation>
    <scope>NUCLEOTIDE SEQUENCE</scope>
    <source>
        <strain evidence="1">JES_112</strain>
    </source>
</reference>